<dbReference type="InterPro" id="IPR006750">
    <property type="entry name" value="YdcZ"/>
</dbReference>
<dbReference type="PANTHER" id="PTHR34821:SF2">
    <property type="entry name" value="INNER MEMBRANE PROTEIN YDCZ"/>
    <property type="match status" value="1"/>
</dbReference>
<evidence type="ECO:0000256" key="1">
    <source>
        <dbReference type="SAM" id="Phobius"/>
    </source>
</evidence>
<feature type="transmembrane region" description="Helical" evidence="1">
    <location>
        <begin position="35"/>
        <end position="54"/>
    </location>
</feature>
<evidence type="ECO:0000313" key="4">
    <source>
        <dbReference type="Proteomes" id="UP000286910"/>
    </source>
</evidence>
<name>A0A430VTU5_THESC</name>
<dbReference type="AlphaFoldDB" id="A0A430VTU5"/>
<comment type="caution">
    <text evidence="3">The sequence shown here is derived from an EMBL/GenBank/DDBJ whole genome shotgun (WGS) entry which is preliminary data.</text>
</comment>
<evidence type="ECO:0000313" key="5">
    <source>
        <dbReference type="Proteomes" id="UP000287467"/>
    </source>
</evidence>
<keyword evidence="1" id="KW-0472">Membrane</keyword>
<feature type="transmembrane region" description="Helical" evidence="1">
    <location>
        <begin position="121"/>
        <end position="139"/>
    </location>
</feature>
<evidence type="ECO:0008006" key="6">
    <source>
        <dbReference type="Google" id="ProtNLM"/>
    </source>
</evidence>
<dbReference type="RefSeq" id="WP_126177652.1">
    <property type="nucleotide sequence ID" value="NZ_PELN01000057.1"/>
</dbReference>
<dbReference type="GO" id="GO:0005886">
    <property type="term" value="C:plasma membrane"/>
    <property type="evidence" value="ECO:0007669"/>
    <property type="project" value="TreeGrafter"/>
</dbReference>
<evidence type="ECO:0000313" key="3">
    <source>
        <dbReference type="EMBL" id="RTI58667.1"/>
    </source>
</evidence>
<gene>
    <name evidence="3" type="ORF">CSW14_03340</name>
    <name evidence="2" type="ORF">CSW45_02440</name>
</gene>
<organism evidence="3 5">
    <name type="scientific">Thermus scotoductus</name>
    <dbReference type="NCBI Taxonomy" id="37636"/>
    <lineage>
        <taxon>Bacteria</taxon>
        <taxon>Thermotogati</taxon>
        <taxon>Deinococcota</taxon>
        <taxon>Deinococci</taxon>
        <taxon>Thermales</taxon>
        <taxon>Thermaceae</taxon>
        <taxon>Thermus</taxon>
    </lineage>
</organism>
<dbReference type="EMBL" id="PELR01000049">
    <property type="protein sequence ID" value="RTH05986.1"/>
    <property type="molecule type" value="Genomic_DNA"/>
</dbReference>
<reference evidence="4 5" key="1">
    <citation type="journal article" date="2019" name="Extremophiles">
        <title>Biogeography of thermophiles and predominance of Thermus scotoductus in domestic water heaters.</title>
        <authorList>
            <person name="Wilpiszeski R.L."/>
            <person name="Zhang Z."/>
            <person name="House C.H."/>
        </authorList>
    </citation>
    <scope>NUCLEOTIDE SEQUENCE [LARGE SCALE GENOMIC DNA]</scope>
    <source>
        <strain evidence="3 5">1_S1</strain>
        <strain evidence="2 4">32_S32</strain>
    </source>
</reference>
<dbReference type="PANTHER" id="PTHR34821">
    <property type="entry name" value="INNER MEMBRANE PROTEIN YDCZ"/>
    <property type="match status" value="1"/>
</dbReference>
<evidence type="ECO:0000313" key="2">
    <source>
        <dbReference type="EMBL" id="RTH05986.1"/>
    </source>
</evidence>
<dbReference type="Proteomes" id="UP000286910">
    <property type="component" value="Unassembled WGS sequence"/>
</dbReference>
<keyword evidence="1" id="KW-1133">Transmembrane helix</keyword>
<feature type="transmembrane region" description="Helical" evidence="1">
    <location>
        <begin position="91"/>
        <end position="109"/>
    </location>
</feature>
<protein>
    <recommendedName>
        <fullName evidence="6">EamA-like transporter family protein</fullName>
    </recommendedName>
</protein>
<keyword evidence="1" id="KW-0812">Transmembrane</keyword>
<dbReference type="EMBL" id="PEMW01000079">
    <property type="protein sequence ID" value="RTI58667.1"/>
    <property type="molecule type" value="Genomic_DNA"/>
</dbReference>
<accession>A0A430VTU5</accession>
<proteinExistence type="predicted"/>
<dbReference type="Proteomes" id="UP000287467">
    <property type="component" value="Unassembled WGS sequence"/>
</dbReference>
<feature type="transmembrane region" description="Helical" evidence="1">
    <location>
        <begin position="66"/>
        <end position="85"/>
    </location>
</feature>
<sequence length="142" mass="15001">MTAYLLVLLAGALLPIQAGINGALAQYLGHPLRASLVSFLVGSLFLLLLVALSAKGPWEGIGHAPLWAWLGGLGGALYVWTIVALAPRLGALFSFALLILGQTLASLLLDHLGLLYPKHPVSPLRVLGLLLILLGVVLVRRF</sequence>
<dbReference type="Pfam" id="PF04657">
    <property type="entry name" value="DMT_YdcZ"/>
    <property type="match status" value="1"/>
</dbReference>